<dbReference type="HAMAP" id="MF_00952">
    <property type="entry name" value="Topoisom_1_prok"/>
    <property type="match status" value="1"/>
</dbReference>
<protein>
    <recommendedName>
        <fullName evidence="8">DNA topoisomerase 1</fullName>
        <ecNumber evidence="8">5.6.2.1</ecNumber>
    </recommendedName>
    <alternativeName>
        <fullName evidence="8">DNA topoisomerase I</fullName>
    </alternativeName>
</protein>
<dbReference type="GO" id="GO:0003677">
    <property type="term" value="F:DNA binding"/>
    <property type="evidence" value="ECO:0007669"/>
    <property type="project" value="UniProtKB-KW"/>
</dbReference>
<dbReference type="SUPFAM" id="SSF56712">
    <property type="entry name" value="Prokaryotic type I DNA topoisomerase"/>
    <property type="match status" value="1"/>
</dbReference>
<keyword evidence="4" id="KW-0460">Magnesium</keyword>
<dbReference type="Gene3D" id="1.10.460.10">
    <property type="entry name" value="Topoisomerase I, domain 2"/>
    <property type="match status" value="1"/>
</dbReference>
<dbReference type="GO" id="GO:0046872">
    <property type="term" value="F:metal ion binding"/>
    <property type="evidence" value="ECO:0007669"/>
    <property type="project" value="UniProtKB-KW"/>
</dbReference>
<evidence type="ECO:0000256" key="8">
    <source>
        <dbReference type="HAMAP-Rule" id="MF_00952"/>
    </source>
</evidence>
<evidence type="ECO:0000259" key="10">
    <source>
        <dbReference type="PROSITE" id="PS50880"/>
    </source>
</evidence>
<keyword evidence="6 8" id="KW-0238">DNA-binding</keyword>
<feature type="site" description="Interaction with DNA" evidence="8">
    <location>
        <position position="141"/>
    </location>
</feature>
<evidence type="ECO:0000256" key="4">
    <source>
        <dbReference type="ARBA" id="ARBA00022842"/>
    </source>
</evidence>
<feature type="site" description="Interaction with DNA" evidence="8">
    <location>
        <position position="287"/>
    </location>
</feature>
<dbReference type="SMART" id="SM00436">
    <property type="entry name" value="TOP1Bc"/>
    <property type="match status" value="1"/>
</dbReference>
<dbReference type="Pfam" id="PF01131">
    <property type="entry name" value="Topoisom_bac"/>
    <property type="match status" value="1"/>
</dbReference>
<accession>A0A418R6V4</accession>
<dbReference type="Pfam" id="PF01751">
    <property type="entry name" value="Toprim"/>
    <property type="match status" value="1"/>
</dbReference>
<feature type="site" description="Interaction with DNA" evidence="8">
    <location>
        <position position="144"/>
    </location>
</feature>
<evidence type="ECO:0000256" key="5">
    <source>
        <dbReference type="ARBA" id="ARBA00023029"/>
    </source>
</evidence>
<dbReference type="PANTHER" id="PTHR42785:SF1">
    <property type="entry name" value="DNA TOPOISOMERASE"/>
    <property type="match status" value="1"/>
</dbReference>
<dbReference type="InterPro" id="IPR034149">
    <property type="entry name" value="TOPRIM_TopoI"/>
</dbReference>
<reference evidence="12 13" key="1">
    <citation type="submission" date="2019-01" db="EMBL/GenBank/DDBJ databases">
        <title>Hymenobacter humicola sp. nov., isolated from soils in Antarctica.</title>
        <authorList>
            <person name="Sedlacek I."/>
            <person name="Holochova P."/>
            <person name="Kralova S."/>
            <person name="Pantucek R."/>
            <person name="Stankova E."/>
            <person name="Vrbovska V."/>
            <person name="Kristofova L."/>
            <person name="Svec P."/>
            <person name="Busse H.-J."/>
        </authorList>
    </citation>
    <scope>NUCLEOTIDE SEQUENCE [LARGE SCALE GENOMIC DNA]</scope>
    <source>
        <strain evidence="12 13">CCM 8852</strain>
    </source>
</reference>
<dbReference type="SMART" id="SM00437">
    <property type="entry name" value="TOP1Ac"/>
    <property type="match status" value="1"/>
</dbReference>
<dbReference type="CDD" id="cd03363">
    <property type="entry name" value="TOPRIM_TopoIA_TopoI"/>
    <property type="match status" value="1"/>
</dbReference>
<feature type="compositionally biased region" description="Basic and acidic residues" evidence="9">
    <location>
        <begin position="785"/>
        <end position="797"/>
    </location>
</feature>
<dbReference type="InterPro" id="IPR005733">
    <property type="entry name" value="TopoI_bac-type"/>
</dbReference>
<evidence type="ECO:0000256" key="9">
    <source>
        <dbReference type="SAM" id="MobiDB-lite"/>
    </source>
</evidence>
<keyword evidence="7 8" id="KW-0413">Isomerase</keyword>
<proteinExistence type="inferred from homology"/>
<feature type="region of interest" description="Disordered" evidence="9">
    <location>
        <begin position="770"/>
        <end position="834"/>
    </location>
</feature>
<dbReference type="InterPro" id="IPR006171">
    <property type="entry name" value="TOPRIM_dom"/>
</dbReference>
<comment type="subunit">
    <text evidence="8">Monomer.</text>
</comment>
<sequence length="834" mass="92070">MVKNLVIVESPAKAKTIEGYLGKDFVVRSSFGHVRDLPKDNNAIDVANGFKPTYVVSPDKREIINQLKKLAKEAEVVWLASDDDREGEAISWHLSETLNLTGGGKTRRIVFREITKSAILKAIESPREIDLNLVNAQQARRVLDRLVGFELSPVLWKKVKAGLSAGRVQSVAVRLVVEREREINSFTTTSAYRIVARFDAGRGAVLEAELPIRYKTHEEAEAFLARCVGADYRIGNLEKKPGKRSPAPPFTTSTLQQEASRKLGFSVAQTMSVAQKLYEAGRISYMRTDSLNLSEDAIAAAKDAITAAYGAEYAHTRHFKTKSASAQEAHEAIRPTDFTLLKAGSDSQEQRLYDLIRKRAMASQMADAVVERTVATIGISTQPGVTLTASGEVITFEGFLKAYTESKDDDDEDQDEAAESSFSRGLPPLSVGQLLPLQLLRATQRFASPPARFTEASLVKKLEEMGIGRPSTYAPTISTIQKRGYVEKDTREGKERNFYVLTLNGSQVETELKSETYGAEKAKLFPTDTAMVVNDFLVEHFPTIVDFQFTAKVEDEFDRIADGLDNWTDMLTGFYAPFHKTVELGQDIERSTLGSTREIGLHPETGQKLTARLGRYGPYVQIEPLEGAPEEEKPVYASLRKGQFIENITLEEALDLFKLPRIVGQFEDKDMTAALGRFGPYIRHESKFYSLKKEQDPHVITAQEGIELIEAKRKADAERLIKSFPENADIQVLNGRFGPYIVAGKKNVKIPKGEEPTELTLERCLELAEATPDKPARGGRFGKKAAPEAPEKSDTPAKKTAAKKAPAKKPAAKKAPAKKAAGTTAKKATGKAKP</sequence>
<dbReference type="Proteomes" id="UP000284250">
    <property type="component" value="Unassembled WGS sequence"/>
</dbReference>
<dbReference type="InterPro" id="IPR023405">
    <property type="entry name" value="Topo_IA_core_domain"/>
</dbReference>
<feature type="compositionally biased region" description="Acidic residues" evidence="9">
    <location>
        <begin position="407"/>
        <end position="418"/>
    </location>
</feature>
<comment type="similarity">
    <text evidence="2 8">Belongs to the type IA topoisomerase family.</text>
</comment>
<dbReference type="InterPro" id="IPR013826">
    <property type="entry name" value="Topo_IA_cen_sub3"/>
</dbReference>
<dbReference type="PROSITE" id="PS52039">
    <property type="entry name" value="TOPO_IA_2"/>
    <property type="match status" value="1"/>
</dbReference>
<feature type="domain" description="Toprim" evidence="10">
    <location>
        <begin position="3"/>
        <end position="114"/>
    </location>
</feature>
<dbReference type="PROSITE" id="PS50880">
    <property type="entry name" value="TOPRIM"/>
    <property type="match status" value="1"/>
</dbReference>
<dbReference type="InterPro" id="IPR025589">
    <property type="entry name" value="Toprim_C_rpt"/>
</dbReference>
<dbReference type="EMBL" id="QYCN01000003">
    <property type="protein sequence ID" value="RIY13310.1"/>
    <property type="molecule type" value="Genomic_DNA"/>
</dbReference>
<dbReference type="GO" id="GO:0003917">
    <property type="term" value="F:DNA topoisomerase type I (single strand cut, ATP-independent) activity"/>
    <property type="evidence" value="ECO:0007669"/>
    <property type="project" value="UniProtKB-UniRule"/>
</dbReference>
<dbReference type="EC" id="5.6.2.1" evidence="8"/>
<dbReference type="Gene3D" id="2.70.20.10">
    <property type="entry name" value="Topoisomerase I, domain 3"/>
    <property type="match status" value="1"/>
</dbReference>
<dbReference type="InterPro" id="IPR013825">
    <property type="entry name" value="Topo_IA_cen_sub2"/>
</dbReference>
<dbReference type="GO" id="GO:0006265">
    <property type="term" value="P:DNA topological change"/>
    <property type="evidence" value="ECO:0007669"/>
    <property type="project" value="UniProtKB-UniRule"/>
</dbReference>
<comment type="function">
    <text evidence="8">Releases the supercoiling and torsional tension of DNA, which is introduced during the DNA replication and transcription, by transiently cleaving and rejoining one strand of the DNA duplex. Introduces a single-strand break via transesterification at a target site in duplex DNA. The scissile phosphodiester is attacked by the catalytic tyrosine of the enzyme, resulting in the formation of a DNA-(5'-phosphotyrosyl)-enzyme intermediate and the expulsion of a 3'-OH DNA strand. The free DNA strand then undergoes passage around the unbroken strand, thus removing DNA supercoils. Finally, in the religation step, the DNA 3'-OH attacks the covalent intermediate to expel the active-site tyrosine and restore the DNA phosphodiester backbone.</text>
</comment>
<dbReference type="PROSITE" id="PS00396">
    <property type="entry name" value="TOPO_IA_1"/>
    <property type="match status" value="1"/>
</dbReference>
<feature type="compositionally biased region" description="Low complexity" evidence="9">
    <location>
        <begin position="818"/>
        <end position="827"/>
    </location>
</feature>
<dbReference type="Pfam" id="PF13368">
    <property type="entry name" value="Toprim_C_rpt"/>
    <property type="match status" value="3"/>
</dbReference>
<dbReference type="OrthoDB" id="9804262at2"/>
<evidence type="ECO:0000256" key="3">
    <source>
        <dbReference type="ARBA" id="ARBA00022723"/>
    </source>
</evidence>
<comment type="caution">
    <text evidence="8">Lacks conserved residue(s) required for the propagation of feature annotation.</text>
</comment>
<dbReference type="InterPro" id="IPR023406">
    <property type="entry name" value="Topo_IA_AS"/>
</dbReference>
<name>A0A418R6V4_9BACT</name>
<keyword evidence="13" id="KW-1185">Reference proteome</keyword>
<dbReference type="SMART" id="SM00493">
    <property type="entry name" value="TOPRIM"/>
    <property type="match status" value="1"/>
</dbReference>
<evidence type="ECO:0000313" key="13">
    <source>
        <dbReference type="Proteomes" id="UP000284250"/>
    </source>
</evidence>
<evidence type="ECO:0000256" key="1">
    <source>
        <dbReference type="ARBA" id="ARBA00000213"/>
    </source>
</evidence>
<feature type="active site" description="O-(5'-phospho-DNA)-tyrosine intermediate" evidence="8">
    <location>
        <position position="285"/>
    </location>
</feature>
<dbReference type="Gene3D" id="1.10.290.10">
    <property type="entry name" value="Topoisomerase I, domain 4"/>
    <property type="match status" value="1"/>
</dbReference>
<dbReference type="AlphaFoldDB" id="A0A418R6V4"/>
<feature type="region of interest" description="Disordered" evidence="9">
    <location>
        <begin position="405"/>
        <end position="425"/>
    </location>
</feature>
<dbReference type="InterPro" id="IPR003602">
    <property type="entry name" value="Topo_IA_DNA-bd_dom"/>
</dbReference>
<feature type="region of interest" description="Interaction with DNA" evidence="8">
    <location>
        <begin position="164"/>
        <end position="169"/>
    </location>
</feature>
<dbReference type="PANTHER" id="PTHR42785">
    <property type="entry name" value="DNA TOPOISOMERASE, TYPE IA, CORE"/>
    <property type="match status" value="1"/>
</dbReference>
<dbReference type="InterPro" id="IPR013497">
    <property type="entry name" value="Topo_IA_cen"/>
</dbReference>
<feature type="site" description="Interaction with DNA" evidence="8">
    <location>
        <position position="483"/>
    </location>
</feature>
<comment type="caution">
    <text evidence="12">The sequence shown here is derived from an EMBL/GenBank/DDBJ whole genome shotgun (WGS) entry which is preliminary data.</text>
</comment>
<evidence type="ECO:0000259" key="11">
    <source>
        <dbReference type="PROSITE" id="PS52039"/>
    </source>
</evidence>
<dbReference type="Gene3D" id="3.40.50.140">
    <property type="match status" value="1"/>
</dbReference>
<keyword evidence="5 8" id="KW-0799">Topoisomerase</keyword>
<feature type="compositionally biased region" description="Basic residues" evidence="9">
    <location>
        <begin position="800"/>
        <end position="817"/>
    </location>
</feature>
<feature type="site" description="Interaction with DNA" evidence="8">
    <location>
        <position position="140"/>
    </location>
</feature>
<gene>
    <name evidence="8 12" type="primary">topA</name>
    <name evidence="12" type="ORF">D0T11_02425</name>
</gene>
<comment type="catalytic activity">
    <reaction evidence="1 8">
        <text>ATP-independent breakage of single-stranded DNA, followed by passage and rejoining.</text>
        <dbReference type="EC" id="5.6.2.1"/>
    </reaction>
</comment>
<dbReference type="InterPro" id="IPR028612">
    <property type="entry name" value="Topoisom_1_IA"/>
</dbReference>
<dbReference type="NCBIfam" id="TIGR01051">
    <property type="entry name" value="topA_bact"/>
    <property type="match status" value="1"/>
</dbReference>
<feature type="site" description="Interaction with DNA" evidence="8">
    <location>
        <position position="156"/>
    </location>
</feature>
<feature type="domain" description="Topo IA-type catalytic" evidence="11">
    <location>
        <begin position="130"/>
        <end position="582"/>
    </location>
</feature>
<feature type="site" description="Interaction with DNA" evidence="8">
    <location>
        <position position="33"/>
    </location>
</feature>
<dbReference type="InterPro" id="IPR000380">
    <property type="entry name" value="Topo_IA"/>
</dbReference>
<evidence type="ECO:0000256" key="7">
    <source>
        <dbReference type="ARBA" id="ARBA00023235"/>
    </source>
</evidence>
<evidence type="ECO:0000256" key="2">
    <source>
        <dbReference type="ARBA" id="ARBA00009446"/>
    </source>
</evidence>
<evidence type="ECO:0000313" key="12">
    <source>
        <dbReference type="EMBL" id="RIY13310.1"/>
    </source>
</evidence>
<dbReference type="PRINTS" id="PR00417">
    <property type="entry name" value="PRTPISMRASEI"/>
</dbReference>
<keyword evidence="3" id="KW-0479">Metal-binding</keyword>
<dbReference type="CDD" id="cd00186">
    <property type="entry name" value="TOP1Ac"/>
    <property type="match status" value="1"/>
</dbReference>
<dbReference type="InterPro" id="IPR003601">
    <property type="entry name" value="Topo_IA_2"/>
</dbReference>
<evidence type="ECO:0000256" key="6">
    <source>
        <dbReference type="ARBA" id="ARBA00023125"/>
    </source>
</evidence>
<organism evidence="12 13">
    <name type="scientific">Hymenobacter rubripertinctus</name>
    <dbReference type="NCBI Taxonomy" id="2029981"/>
    <lineage>
        <taxon>Bacteria</taxon>
        <taxon>Pseudomonadati</taxon>
        <taxon>Bacteroidota</taxon>
        <taxon>Cytophagia</taxon>
        <taxon>Cytophagales</taxon>
        <taxon>Hymenobacteraceae</taxon>
        <taxon>Hymenobacter</taxon>
    </lineage>
</organism>
<dbReference type="InterPro" id="IPR013824">
    <property type="entry name" value="Topo_IA_cen_sub1"/>
</dbReference>
<dbReference type="RefSeq" id="WP_119654194.1">
    <property type="nucleotide sequence ID" value="NZ_JBHUOI010000002.1"/>
</dbReference>